<reference evidence="1 2" key="1">
    <citation type="journal article" date="2020" name="Mol. Plant">
        <title>The Chromosome-Based Rubber Tree Genome Provides New Insights into Spurge Genome Evolution and Rubber Biosynthesis.</title>
        <authorList>
            <person name="Liu J."/>
            <person name="Shi C."/>
            <person name="Shi C.C."/>
            <person name="Li W."/>
            <person name="Zhang Q.J."/>
            <person name="Zhang Y."/>
            <person name="Li K."/>
            <person name="Lu H.F."/>
            <person name="Shi C."/>
            <person name="Zhu S.T."/>
            <person name="Xiao Z.Y."/>
            <person name="Nan H."/>
            <person name="Yue Y."/>
            <person name="Zhu X.G."/>
            <person name="Wu Y."/>
            <person name="Hong X.N."/>
            <person name="Fan G.Y."/>
            <person name="Tong Y."/>
            <person name="Zhang D."/>
            <person name="Mao C.L."/>
            <person name="Liu Y.L."/>
            <person name="Hao S.J."/>
            <person name="Liu W.Q."/>
            <person name="Lv M.Q."/>
            <person name="Zhang H.B."/>
            <person name="Liu Y."/>
            <person name="Hu-Tang G.R."/>
            <person name="Wang J.P."/>
            <person name="Wang J.H."/>
            <person name="Sun Y.H."/>
            <person name="Ni S.B."/>
            <person name="Chen W.B."/>
            <person name="Zhang X.C."/>
            <person name="Jiao Y.N."/>
            <person name="Eichler E.E."/>
            <person name="Li G.H."/>
            <person name="Liu X."/>
            <person name="Gao L.Z."/>
        </authorList>
    </citation>
    <scope>NUCLEOTIDE SEQUENCE [LARGE SCALE GENOMIC DNA]</scope>
    <source>
        <strain evidence="2">cv. GT1</strain>
        <tissue evidence="1">Leaf</tissue>
    </source>
</reference>
<evidence type="ECO:0000313" key="2">
    <source>
        <dbReference type="Proteomes" id="UP000467840"/>
    </source>
</evidence>
<sequence>MVKEPEAIGIKEALNWVLSNGCSRVIIQSDALVIFAHVYRFVNGVAHRLARAIHSVSNVGEWIDHSPDFIVQALSEDFY</sequence>
<evidence type="ECO:0000313" key="1">
    <source>
        <dbReference type="EMBL" id="KAF2303747.1"/>
    </source>
</evidence>
<protein>
    <recommendedName>
        <fullName evidence="3">RNase H type-1 domain-containing protein</fullName>
    </recommendedName>
</protein>
<evidence type="ECO:0008006" key="3">
    <source>
        <dbReference type="Google" id="ProtNLM"/>
    </source>
</evidence>
<proteinExistence type="predicted"/>
<comment type="caution">
    <text evidence="1">The sequence shown here is derived from an EMBL/GenBank/DDBJ whole genome shotgun (WGS) entry which is preliminary data.</text>
</comment>
<dbReference type="AlphaFoldDB" id="A0A6A6LTD4"/>
<gene>
    <name evidence="1" type="ORF">GH714_022773</name>
</gene>
<dbReference type="Proteomes" id="UP000467840">
    <property type="component" value="Chromosome 16"/>
</dbReference>
<keyword evidence="2" id="KW-1185">Reference proteome</keyword>
<dbReference type="EMBL" id="JAAGAX010000009">
    <property type="protein sequence ID" value="KAF2303747.1"/>
    <property type="molecule type" value="Genomic_DNA"/>
</dbReference>
<organism evidence="1 2">
    <name type="scientific">Hevea brasiliensis</name>
    <name type="common">Para rubber tree</name>
    <name type="synonym">Siphonia brasiliensis</name>
    <dbReference type="NCBI Taxonomy" id="3981"/>
    <lineage>
        <taxon>Eukaryota</taxon>
        <taxon>Viridiplantae</taxon>
        <taxon>Streptophyta</taxon>
        <taxon>Embryophyta</taxon>
        <taxon>Tracheophyta</taxon>
        <taxon>Spermatophyta</taxon>
        <taxon>Magnoliopsida</taxon>
        <taxon>eudicotyledons</taxon>
        <taxon>Gunneridae</taxon>
        <taxon>Pentapetalae</taxon>
        <taxon>rosids</taxon>
        <taxon>fabids</taxon>
        <taxon>Malpighiales</taxon>
        <taxon>Euphorbiaceae</taxon>
        <taxon>Crotonoideae</taxon>
        <taxon>Micrandreae</taxon>
        <taxon>Hevea</taxon>
    </lineage>
</organism>
<name>A0A6A6LTD4_HEVBR</name>
<accession>A0A6A6LTD4</accession>